<keyword evidence="2 5" id="KW-0812">Transmembrane</keyword>
<dbReference type="GeneID" id="114433068"/>
<organism evidence="8 9">
    <name type="scientific">Parambassis ranga</name>
    <name type="common">Indian glassy fish</name>
    <dbReference type="NCBI Taxonomy" id="210632"/>
    <lineage>
        <taxon>Eukaryota</taxon>
        <taxon>Metazoa</taxon>
        <taxon>Chordata</taxon>
        <taxon>Craniata</taxon>
        <taxon>Vertebrata</taxon>
        <taxon>Euteleostomi</taxon>
        <taxon>Actinopterygii</taxon>
        <taxon>Neopterygii</taxon>
        <taxon>Teleostei</taxon>
        <taxon>Neoteleostei</taxon>
        <taxon>Acanthomorphata</taxon>
        <taxon>Ovalentaria</taxon>
        <taxon>Ambassidae</taxon>
        <taxon>Parambassis</taxon>
    </lineage>
</organism>
<feature type="transmembrane region" description="Helical" evidence="6">
    <location>
        <begin position="80"/>
        <end position="105"/>
    </location>
</feature>
<keyword evidence="4 5" id="KW-0472">Membrane</keyword>
<dbReference type="InterPro" id="IPR008253">
    <property type="entry name" value="Marvel"/>
</dbReference>
<evidence type="ECO:0000259" key="7">
    <source>
        <dbReference type="PROSITE" id="PS51225"/>
    </source>
</evidence>
<evidence type="ECO:0000256" key="6">
    <source>
        <dbReference type="SAM" id="Phobius"/>
    </source>
</evidence>
<name>A0A6P7HNG2_9TELE</name>
<accession>A0A6P7HNG2</accession>
<evidence type="ECO:0000313" key="8">
    <source>
        <dbReference type="Proteomes" id="UP000515145"/>
    </source>
</evidence>
<evidence type="ECO:0000256" key="1">
    <source>
        <dbReference type="ARBA" id="ARBA00004141"/>
    </source>
</evidence>
<dbReference type="CTD" id="51192"/>
<feature type="transmembrane region" description="Helical" evidence="6">
    <location>
        <begin position="111"/>
        <end position="132"/>
    </location>
</feature>
<feature type="domain" description="MARVEL" evidence="7">
    <location>
        <begin position="17"/>
        <end position="136"/>
    </location>
</feature>
<sequence>MAENRNETTAMEVDTAFLKSRRGIVKVAEMVTLFVAFVCFTAASTPTFIAATVLEFLITSFLLILYLFKLNKKLTFFFWPLVDVFNSVFAAVYFIVLSLMAVTAYTVNGTLAGGIVCFMSAGLLGVDSYTLFKNITFNKPRNEIQNQVDEIQGSQSEH</sequence>
<dbReference type="AlphaFoldDB" id="A0A6P7HNG2"/>
<evidence type="ECO:0000256" key="3">
    <source>
        <dbReference type="ARBA" id="ARBA00022989"/>
    </source>
</evidence>
<feature type="transmembrane region" description="Helical" evidence="6">
    <location>
        <begin position="24"/>
        <end position="43"/>
    </location>
</feature>
<dbReference type="RefSeq" id="XP_028257150.1">
    <property type="nucleotide sequence ID" value="XM_028401349.1"/>
</dbReference>
<protein>
    <submittedName>
        <fullName evidence="9">Proteolipid protein 2</fullName>
    </submittedName>
</protein>
<reference evidence="9" key="1">
    <citation type="submission" date="2025-08" db="UniProtKB">
        <authorList>
            <consortium name="RefSeq"/>
        </authorList>
    </citation>
    <scope>IDENTIFICATION</scope>
</reference>
<evidence type="ECO:0000313" key="9">
    <source>
        <dbReference type="RefSeq" id="XP_028257150.1"/>
    </source>
</evidence>
<feature type="transmembrane region" description="Helical" evidence="6">
    <location>
        <begin position="49"/>
        <end position="68"/>
    </location>
</feature>
<evidence type="ECO:0000256" key="4">
    <source>
        <dbReference type="ARBA" id="ARBA00023136"/>
    </source>
</evidence>
<dbReference type="Proteomes" id="UP000515145">
    <property type="component" value="Chromosome 3"/>
</dbReference>
<dbReference type="OrthoDB" id="5976667at2759"/>
<gene>
    <name evidence="9" type="primary">cklf</name>
</gene>
<proteinExistence type="predicted"/>
<dbReference type="InParanoid" id="A0A6P7HNG2"/>
<comment type="subcellular location">
    <subcellularLocation>
        <location evidence="1">Membrane</location>
        <topology evidence="1">Multi-pass membrane protein</topology>
    </subcellularLocation>
</comment>
<evidence type="ECO:0000256" key="5">
    <source>
        <dbReference type="PROSITE-ProRule" id="PRU00581"/>
    </source>
</evidence>
<dbReference type="PANTHER" id="PTHR22776:SF45">
    <property type="entry name" value="CHEMOKINE-LIKE FACTOR"/>
    <property type="match status" value="1"/>
</dbReference>
<dbReference type="PANTHER" id="PTHR22776">
    <property type="entry name" value="MARVEL-CONTAINING POTENTIAL LIPID RAFT-ASSOCIATED PROTEIN"/>
    <property type="match status" value="1"/>
</dbReference>
<keyword evidence="8" id="KW-1185">Reference proteome</keyword>
<dbReference type="Pfam" id="PF01284">
    <property type="entry name" value="MARVEL"/>
    <property type="match status" value="1"/>
</dbReference>
<evidence type="ECO:0000256" key="2">
    <source>
        <dbReference type="ARBA" id="ARBA00022692"/>
    </source>
</evidence>
<dbReference type="GO" id="GO:0016020">
    <property type="term" value="C:membrane"/>
    <property type="evidence" value="ECO:0007669"/>
    <property type="project" value="UniProtKB-SubCell"/>
</dbReference>
<dbReference type="InterPro" id="IPR050578">
    <property type="entry name" value="MARVEL-CKLF_proteins"/>
</dbReference>
<dbReference type="PROSITE" id="PS51225">
    <property type="entry name" value="MARVEL"/>
    <property type="match status" value="1"/>
</dbReference>
<keyword evidence="3 6" id="KW-1133">Transmembrane helix</keyword>